<feature type="chain" id="PRO_5008131855" description="SG1-2" evidence="2">
    <location>
        <begin position="27"/>
        <end position="408"/>
    </location>
</feature>
<evidence type="ECO:0000313" key="4">
    <source>
        <dbReference type="Proteomes" id="UP000075885"/>
    </source>
</evidence>
<evidence type="ECO:0000256" key="2">
    <source>
        <dbReference type="SAM" id="SignalP"/>
    </source>
</evidence>
<evidence type="ECO:0000256" key="1">
    <source>
        <dbReference type="SAM" id="Coils"/>
    </source>
</evidence>
<dbReference type="STRING" id="199890.A0A182PT35"/>
<accession>A0A182PT35</accession>
<sequence>MVSQAAKLWAPTLLLLLASQHRWVSAESAEEKSPLGSHCLSEAGAVLHAPAITCEPLAPCDSEAILKSYHNLYQQCRINASSRTHERDNFLFRLNYWQGDHVFLYEMVQQAHAPVQEVLQSPLLAQQSPNLVPELQRKLLIYSIEAGRIEEALILHLTLKGQWKPKQIVDEIESGRHVNVAIVEHLLDFIRAIPVRAVRSDFYKALAPVMRRYSMATTYVTLLFAGDATGVLANEKERTDYISQQLTVFVHKMREQLRNLQFDYNLWLAERFPRYYTLYFDEIFFFSPPHWPTTEKRRLFEIAGLFKHKGHRFAAIDRFLTFVHQYDSRNRANLERDVPTLARELERLRQTIAQTGNDKQELDRLKKLEEKFVNKKERWNRHNHRSYLHIIKSKGKFGADKMEMERMG</sequence>
<evidence type="ECO:0000313" key="3">
    <source>
        <dbReference type="EnsemblMetazoa" id="AEPI010121-PA"/>
    </source>
</evidence>
<protein>
    <recommendedName>
        <fullName evidence="5">SG1-2</fullName>
    </recommendedName>
</protein>
<evidence type="ECO:0008006" key="5">
    <source>
        <dbReference type="Google" id="ProtNLM"/>
    </source>
</evidence>
<dbReference type="Proteomes" id="UP000075885">
    <property type="component" value="Unassembled WGS sequence"/>
</dbReference>
<dbReference type="VEuPathDB" id="VectorBase:AEPI010121"/>
<dbReference type="EnsemblMetazoa" id="AEPI010121-RA">
    <property type="protein sequence ID" value="AEPI010121-PA"/>
    <property type="gene ID" value="AEPI010121"/>
</dbReference>
<keyword evidence="1" id="KW-0175">Coiled coil</keyword>
<proteinExistence type="predicted"/>
<organism evidence="3 4">
    <name type="scientific">Anopheles epiroticus</name>
    <dbReference type="NCBI Taxonomy" id="199890"/>
    <lineage>
        <taxon>Eukaryota</taxon>
        <taxon>Metazoa</taxon>
        <taxon>Ecdysozoa</taxon>
        <taxon>Arthropoda</taxon>
        <taxon>Hexapoda</taxon>
        <taxon>Insecta</taxon>
        <taxon>Pterygota</taxon>
        <taxon>Neoptera</taxon>
        <taxon>Endopterygota</taxon>
        <taxon>Diptera</taxon>
        <taxon>Nematocera</taxon>
        <taxon>Culicoidea</taxon>
        <taxon>Culicidae</taxon>
        <taxon>Anophelinae</taxon>
        <taxon>Anopheles</taxon>
    </lineage>
</organism>
<keyword evidence="2" id="KW-0732">Signal</keyword>
<keyword evidence="4" id="KW-1185">Reference proteome</keyword>
<reference evidence="4" key="1">
    <citation type="submission" date="2013-03" db="EMBL/GenBank/DDBJ databases">
        <title>The Genome Sequence of Anopheles epiroticus epiroticus2.</title>
        <authorList>
            <consortium name="The Broad Institute Genomics Platform"/>
            <person name="Neafsey D.E."/>
            <person name="Howell P."/>
            <person name="Walker B."/>
            <person name="Young S.K."/>
            <person name="Zeng Q."/>
            <person name="Gargeya S."/>
            <person name="Fitzgerald M."/>
            <person name="Haas B."/>
            <person name="Abouelleil A."/>
            <person name="Allen A.W."/>
            <person name="Alvarado L."/>
            <person name="Arachchi H.M."/>
            <person name="Berlin A.M."/>
            <person name="Chapman S.B."/>
            <person name="Gainer-Dewar J."/>
            <person name="Goldberg J."/>
            <person name="Griggs A."/>
            <person name="Gujja S."/>
            <person name="Hansen M."/>
            <person name="Howarth C."/>
            <person name="Imamovic A."/>
            <person name="Ireland A."/>
            <person name="Larimer J."/>
            <person name="McCowan C."/>
            <person name="Murphy C."/>
            <person name="Pearson M."/>
            <person name="Poon T.W."/>
            <person name="Priest M."/>
            <person name="Roberts A."/>
            <person name="Saif S."/>
            <person name="Shea T."/>
            <person name="Sisk P."/>
            <person name="Sykes S."/>
            <person name="Wortman J."/>
            <person name="Nusbaum C."/>
            <person name="Birren B."/>
        </authorList>
    </citation>
    <scope>NUCLEOTIDE SEQUENCE [LARGE SCALE GENOMIC DNA]</scope>
    <source>
        <strain evidence="4">Epiroticus2</strain>
    </source>
</reference>
<feature type="coiled-coil region" evidence="1">
    <location>
        <begin position="331"/>
        <end position="365"/>
    </location>
</feature>
<feature type="signal peptide" evidence="2">
    <location>
        <begin position="1"/>
        <end position="26"/>
    </location>
</feature>
<reference evidence="3" key="2">
    <citation type="submission" date="2020-05" db="UniProtKB">
        <authorList>
            <consortium name="EnsemblMetazoa"/>
        </authorList>
    </citation>
    <scope>IDENTIFICATION</scope>
    <source>
        <strain evidence="3">Epiroticus2</strain>
    </source>
</reference>
<dbReference type="AlphaFoldDB" id="A0A182PT35"/>
<name>A0A182PT35_9DIPT</name>